<keyword evidence="1" id="KW-0238">DNA-binding</keyword>
<organism evidence="5 6">
    <name type="scientific">Colwellia psychrerythraea</name>
    <name type="common">Vibrio psychroerythus</name>
    <dbReference type="NCBI Taxonomy" id="28229"/>
    <lineage>
        <taxon>Bacteria</taxon>
        <taxon>Pseudomonadati</taxon>
        <taxon>Pseudomonadota</taxon>
        <taxon>Gammaproteobacteria</taxon>
        <taxon>Alteromonadales</taxon>
        <taxon>Colwelliaceae</taxon>
        <taxon>Colwellia</taxon>
    </lineage>
</organism>
<dbReference type="InterPro" id="IPR050639">
    <property type="entry name" value="SSR_resolvase"/>
</dbReference>
<dbReference type="SMART" id="SM00857">
    <property type="entry name" value="Resolvase"/>
    <property type="match status" value="1"/>
</dbReference>
<evidence type="ECO:0000256" key="1">
    <source>
        <dbReference type="ARBA" id="ARBA00023125"/>
    </source>
</evidence>
<dbReference type="Pfam" id="PF00239">
    <property type="entry name" value="Resolvase"/>
    <property type="match status" value="1"/>
</dbReference>
<accession>A0A1Y5E0X6</accession>
<dbReference type="InterPro" id="IPR038109">
    <property type="entry name" value="DNA_bind_recomb_sf"/>
</dbReference>
<dbReference type="Pfam" id="PF07508">
    <property type="entry name" value="Recombinase"/>
    <property type="match status" value="1"/>
</dbReference>
<keyword evidence="2" id="KW-0233">DNA recombination</keyword>
<dbReference type="SUPFAM" id="SSF53041">
    <property type="entry name" value="Resolvase-like"/>
    <property type="match status" value="1"/>
</dbReference>
<dbReference type="InterPro" id="IPR011109">
    <property type="entry name" value="DNA_bind_recombinase_dom"/>
</dbReference>
<evidence type="ECO:0000313" key="6">
    <source>
        <dbReference type="Proteomes" id="UP000243053"/>
    </source>
</evidence>
<name>A0A1Y5E0X6_COLPS</name>
<keyword evidence="3" id="KW-0175">Coiled coil</keyword>
<comment type="caution">
    <text evidence="5">The sequence shown here is derived from an EMBL/GenBank/DDBJ whole genome shotgun (WGS) entry which is preliminary data.</text>
</comment>
<dbReference type="Pfam" id="PF13408">
    <property type="entry name" value="Zn_ribbon_recom"/>
    <property type="match status" value="1"/>
</dbReference>
<dbReference type="Proteomes" id="UP000243053">
    <property type="component" value="Unassembled WGS sequence"/>
</dbReference>
<dbReference type="AlphaFoldDB" id="A0A1Y5E0X6"/>
<dbReference type="PANTHER" id="PTHR30461">
    <property type="entry name" value="DNA-INVERTASE FROM LAMBDOID PROPHAGE"/>
    <property type="match status" value="1"/>
</dbReference>
<dbReference type="PANTHER" id="PTHR30461:SF2">
    <property type="entry name" value="SERINE RECOMBINASE PINE-RELATED"/>
    <property type="match status" value="1"/>
</dbReference>
<evidence type="ECO:0000313" key="5">
    <source>
        <dbReference type="EMBL" id="OUR75860.1"/>
    </source>
</evidence>
<dbReference type="InterPro" id="IPR036162">
    <property type="entry name" value="Resolvase-like_N_sf"/>
</dbReference>
<reference evidence="6" key="1">
    <citation type="journal article" date="2017" name="Proc. Natl. Acad. Sci. U.S.A.">
        <title>Simulation of Deepwater Horizon oil plume reveals substrate specialization within a complex community of hydrocarbon degraders.</title>
        <authorList>
            <person name="Hu P."/>
            <person name="Dubinsky E.A."/>
            <person name="Probst A.J."/>
            <person name="Wang J."/>
            <person name="Sieber C.M.K."/>
            <person name="Tom L.M."/>
            <person name="Gardinali P."/>
            <person name="Banfield J.F."/>
            <person name="Atlas R.M."/>
            <person name="Andersen G.L."/>
        </authorList>
    </citation>
    <scope>NUCLEOTIDE SEQUENCE [LARGE SCALE GENOMIC DNA]</scope>
</reference>
<dbReference type="EMBL" id="MAAF01000106">
    <property type="protein sequence ID" value="OUR75860.1"/>
    <property type="molecule type" value="Genomic_DNA"/>
</dbReference>
<evidence type="ECO:0000259" key="4">
    <source>
        <dbReference type="SMART" id="SM00857"/>
    </source>
</evidence>
<dbReference type="CDD" id="cd00338">
    <property type="entry name" value="Ser_Recombinase"/>
    <property type="match status" value="1"/>
</dbReference>
<dbReference type="GO" id="GO:0000150">
    <property type="term" value="F:DNA strand exchange activity"/>
    <property type="evidence" value="ECO:0007669"/>
    <property type="project" value="InterPro"/>
</dbReference>
<proteinExistence type="predicted"/>
<sequence>MQKIIYPYIRFSSEKQSGGHSHKRQMESIEDYAKINSYEVNDTLNLRDLGISAYKGKNAEIGALGMFIKMVEDGSIPTDGSSYLCIEQFDRLSRQTVDEAYSLFRKILLLNVNIITLMDKKVYTKKSLNDMVSIISSLLLMEQANIESRNKGKRVAAVFKTRLEQLRNGEKVQFGYMLPGWIDNLGTKTATNFVINDKVKTVKMIINMYLKGETMGHIARILNEKQIPQFARKKTKNKSAWNSGKISHLLTNQCLLGQLRIKKTNEIIENYYPAVLSKDDWDDIQSSKKINAKIKVAGRRSINIFQGRLFCADCGNKYYFETDDKLGKNGKKYIYHMLKCSGRRFHSCDSKSIRFDDLTDNNFFFFEKVLDKQKTEYYDKIKSEIKLSEKSISKLNDQTKEIDELLNNDEIGFKAHAISTSKIIDKIEIIETNIALNKQHILFTRHTNMVDSFDKNDPISVGKAKKFIKDNYAGIIISSKHATIISLMKSGEFFIKPIPRRGDDNIPEGYFQLDKIKQNLQKQSRKGMMDGKFTELLTAFNFYDTVID</sequence>
<dbReference type="InterPro" id="IPR025827">
    <property type="entry name" value="Zn_ribbon_recom_dom"/>
</dbReference>
<gene>
    <name evidence="5" type="ORF">A9Q75_17340</name>
</gene>
<protein>
    <recommendedName>
        <fullName evidence="4">Resolvase/invertase-type recombinase catalytic domain-containing protein</fullName>
    </recommendedName>
</protein>
<feature type="domain" description="Resolvase/invertase-type recombinase catalytic" evidence="4">
    <location>
        <begin position="5"/>
        <end position="154"/>
    </location>
</feature>
<evidence type="ECO:0000256" key="2">
    <source>
        <dbReference type="ARBA" id="ARBA00023172"/>
    </source>
</evidence>
<dbReference type="Gene3D" id="3.40.50.1390">
    <property type="entry name" value="Resolvase, N-terminal catalytic domain"/>
    <property type="match status" value="1"/>
</dbReference>
<dbReference type="GO" id="GO:0003677">
    <property type="term" value="F:DNA binding"/>
    <property type="evidence" value="ECO:0007669"/>
    <property type="project" value="UniProtKB-KW"/>
</dbReference>
<evidence type="ECO:0000256" key="3">
    <source>
        <dbReference type="SAM" id="Coils"/>
    </source>
</evidence>
<dbReference type="InterPro" id="IPR006119">
    <property type="entry name" value="Resolv_N"/>
</dbReference>
<dbReference type="Gene3D" id="3.90.1750.20">
    <property type="entry name" value="Putative Large Serine Recombinase, Chain B, Domain 2"/>
    <property type="match status" value="1"/>
</dbReference>
<feature type="coiled-coil region" evidence="3">
    <location>
        <begin position="378"/>
        <end position="408"/>
    </location>
</feature>